<dbReference type="PATRIC" id="fig|768706.3.peg.3600"/>
<proteinExistence type="predicted"/>
<evidence type="ECO:0008006" key="6">
    <source>
        <dbReference type="Google" id="ProtNLM"/>
    </source>
</evidence>
<organism evidence="4 5">
    <name type="scientific">Desulfosporosinus orientis (strain ATCC 19365 / DSM 765 / NCIMB 8382 / VKM B-1628 / Singapore I)</name>
    <name type="common">Desulfotomaculum orientis</name>
    <dbReference type="NCBI Taxonomy" id="768706"/>
    <lineage>
        <taxon>Bacteria</taxon>
        <taxon>Bacillati</taxon>
        <taxon>Bacillota</taxon>
        <taxon>Clostridia</taxon>
        <taxon>Eubacteriales</taxon>
        <taxon>Desulfitobacteriaceae</taxon>
        <taxon>Desulfosporosinus</taxon>
    </lineage>
</organism>
<dbReference type="CDD" id="cd08168">
    <property type="entry name" value="Cytochrom_C3"/>
    <property type="match status" value="1"/>
</dbReference>
<feature type="region of interest" description="Disordered" evidence="2">
    <location>
        <begin position="464"/>
        <end position="490"/>
    </location>
</feature>
<reference evidence="4 5" key="2">
    <citation type="journal article" date="2012" name="J. Bacteriol.">
        <title>Complete genome sequences of Desulfosporosinus orientis DSM765T, Desulfosporosinus youngiae DSM17734T, Desulfosporosinus meridiei DSM13257T, and Desulfosporosinus acidiphilus DSM22704T.</title>
        <authorList>
            <person name="Pester M."/>
            <person name="Brambilla E."/>
            <person name="Alazard D."/>
            <person name="Rattei T."/>
            <person name="Weinmaier T."/>
            <person name="Han J."/>
            <person name="Lucas S."/>
            <person name="Lapidus A."/>
            <person name="Cheng J.F."/>
            <person name="Goodwin L."/>
            <person name="Pitluck S."/>
            <person name="Peters L."/>
            <person name="Ovchinnikova G."/>
            <person name="Teshima H."/>
            <person name="Detter J.C."/>
            <person name="Han C.S."/>
            <person name="Tapia R."/>
            <person name="Land M.L."/>
            <person name="Hauser L."/>
            <person name="Kyrpides N.C."/>
            <person name="Ivanova N.N."/>
            <person name="Pagani I."/>
            <person name="Huntmann M."/>
            <person name="Wei C.L."/>
            <person name="Davenport K.W."/>
            <person name="Daligault H."/>
            <person name="Chain P.S."/>
            <person name="Chen A."/>
            <person name="Mavromatis K."/>
            <person name="Markowitz V."/>
            <person name="Szeto E."/>
            <person name="Mikhailova N."/>
            <person name="Pati A."/>
            <person name="Wagner M."/>
            <person name="Woyke T."/>
            <person name="Ollivier B."/>
            <person name="Klenk H.P."/>
            <person name="Spring S."/>
            <person name="Loy A."/>
        </authorList>
    </citation>
    <scope>NUCLEOTIDE SEQUENCE [LARGE SCALE GENOMIC DNA]</scope>
    <source>
        <strain evidence="5">ATCC 19365 / DSM 765 / NCIMB 8382 / VKM B-1628</strain>
    </source>
</reference>
<dbReference type="RefSeq" id="WP_014185860.1">
    <property type="nucleotide sequence ID" value="NC_016584.1"/>
</dbReference>
<feature type="chain" id="PRO_5039331207" description="Cytochrome c-552/4 domain-containing protein" evidence="3">
    <location>
        <begin position="22"/>
        <end position="490"/>
    </location>
</feature>
<protein>
    <recommendedName>
        <fullName evidence="6">Cytochrome c-552/4 domain-containing protein</fullName>
    </recommendedName>
</protein>
<reference evidence="5" key="1">
    <citation type="submission" date="2011-11" db="EMBL/GenBank/DDBJ databases">
        <title>Complete sequence of Desulfosporosinus orientis DSM 765.</title>
        <authorList>
            <person name="Lucas S."/>
            <person name="Han J."/>
            <person name="Lapidus A."/>
            <person name="Cheng J.-F."/>
            <person name="Goodwin L."/>
            <person name="Pitluck S."/>
            <person name="Peters L."/>
            <person name="Ovchinnikova G."/>
            <person name="Teshima H."/>
            <person name="Detter J.C."/>
            <person name="Han C."/>
            <person name="Tapia R."/>
            <person name="Land M."/>
            <person name="Hauser L."/>
            <person name="Kyrpides N."/>
            <person name="Ivanova N."/>
            <person name="Pagani I."/>
            <person name="Pester M."/>
            <person name="Spring S."/>
            <person name="Ollivier B."/>
            <person name="Rattei T."/>
            <person name="Klenk H.-P."/>
            <person name="Wagner M."/>
            <person name="Loy A."/>
            <person name="Woyke T."/>
        </authorList>
    </citation>
    <scope>NUCLEOTIDE SEQUENCE [LARGE SCALE GENOMIC DNA]</scope>
    <source>
        <strain evidence="5">ATCC 19365 / DSM 765 / NCIMB 8382 / VKM B-1628</strain>
    </source>
</reference>
<dbReference type="STRING" id="768706.Desor_3571"/>
<dbReference type="PANTHER" id="PTHR35038">
    <property type="entry name" value="DISSIMILATORY SULFITE REDUCTASE SIRA"/>
    <property type="match status" value="1"/>
</dbReference>
<dbReference type="PANTHER" id="PTHR35038:SF8">
    <property type="entry name" value="C-TYPE POLYHEME CYTOCHROME OMCC"/>
    <property type="match status" value="1"/>
</dbReference>
<dbReference type="Proteomes" id="UP000006346">
    <property type="component" value="Chromosome"/>
</dbReference>
<dbReference type="SUPFAM" id="SSF48695">
    <property type="entry name" value="Multiheme cytochromes"/>
    <property type="match status" value="1"/>
</dbReference>
<dbReference type="KEGG" id="dor:Desor_3571"/>
<evidence type="ECO:0000313" key="5">
    <source>
        <dbReference type="Proteomes" id="UP000006346"/>
    </source>
</evidence>
<dbReference type="eggNOG" id="COG3303">
    <property type="taxonomic scope" value="Bacteria"/>
</dbReference>
<evidence type="ECO:0000256" key="1">
    <source>
        <dbReference type="ARBA" id="ARBA00022729"/>
    </source>
</evidence>
<name>G7WIH8_DESOD</name>
<evidence type="ECO:0000313" key="4">
    <source>
        <dbReference type="EMBL" id="AET69052.1"/>
    </source>
</evidence>
<feature type="signal peptide" evidence="3">
    <location>
        <begin position="1"/>
        <end position="21"/>
    </location>
</feature>
<sequence>MKKAFLLASLFLLLMVLLNLKQGNTPEWTYYQEEYFKDQISRLQLELGLTSDVNEQKKIQGEILSFQNRKPEIENLVLPNGEVERCQTCHLGIEEISESHPSDSFGCAVCHGGNPLSLDKDTAHGQMYGSWHPGSLDAVSLSCGGTGPNGAACHSGNHDLVDNQADTVKFSIMSTKAGELSVVRKIFGIDKTNQVPGLQKGEKAMDYPNPLPGRANEGIFQENCLSQCHQSGGELLLTADKHLDSAQGTFLGNGCEACHVLTNPTHTYVGNDTTIKDNAGGHGMIHRLTTQIPYTQCNQCHNQGTHDPLKMEFTVRADIDNVNRDWQAGDLTWKDRVRDYYLPGEVFARCEVSLDCLDCHTRLDTMGDGELYTSQYDAVHIQCQDCHGTKENPPLTKKMETSEELALLTQKQVSNPNYPTLTRGDEILVTTKGEELPYLRHEGSQWNLYSRITGKTFRTPLVKGSDCEQDPGDQSADSCHKCHNRTAENP</sequence>
<dbReference type="InterPro" id="IPR051829">
    <property type="entry name" value="Multiheme_Cytochr_ET"/>
</dbReference>
<evidence type="ECO:0000256" key="3">
    <source>
        <dbReference type="SAM" id="SignalP"/>
    </source>
</evidence>
<accession>G7WIH8</accession>
<evidence type="ECO:0000256" key="2">
    <source>
        <dbReference type="SAM" id="MobiDB-lite"/>
    </source>
</evidence>
<dbReference type="OrthoDB" id="9788513at2"/>
<gene>
    <name evidence="4" type="ordered locus">Desor_3571</name>
</gene>
<dbReference type="HOGENOM" id="CLU_561095_0_0_9"/>
<dbReference type="AlphaFoldDB" id="G7WIH8"/>
<keyword evidence="5" id="KW-1185">Reference proteome</keyword>
<dbReference type="InterPro" id="IPR036280">
    <property type="entry name" value="Multihaem_cyt_sf"/>
</dbReference>
<keyword evidence="1 3" id="KW-0732">Signal</keyword>
<dbReference type="EMBL" id="CP003108">
    <property type="protein sequence ID" value="AET69052.1"/>
    <property type="molecule type" value="Genomic_DNA"/>
</dbReference>